<name>A0A9D1LTF6_9FIRM</name>
<dbReference type="SUPFAM" id="SSF51735">
    <property type="entry name" value="NAD(P)-binding Rossmann-fold domains"/>
    <property type="match status" value="1"/>
</dbReference>
<dbReference type="AlphaFoldDB" id="A0A9D1LTF6"/>
<dbReference type="Gene3D" id="3.40.50.720">
    <property type="entry name" value="NAD(P)-binding Rossmann-like Domain"/>
    <property type="match status" value="2"/>
</dbReference>
<gene>
    <name evidence="4" type="ORF">IAC59_10495</name>
</gene>
<sequence>MKAIYLNANIKTVDWVYSPEVQQALAAKLDVLGKVTPAELDARADICAQAECIFSTWGMPSLTGEQIDRYFPNLKAVFYAAGSVQYFARPFIERGIHVLSSWQANGIPVAEYTVSTILLSNKGMLRRADDYRADKSKSTPNDYPGNFGCKVGLIGFGAIGRKVAEYMKPYRVELMAYDPYVPDEVLSGLNVKRATLDEIFETCQTISNHLPNNEQTKGMLNYDLFRRMKPNATFLNTGRGAQVVEPDLVRALTEQPRRTAILDVTWPEPCPEDSPLWSLPNVLITPHIAGSAGDEVMRMGEYMLGECERMLAGEPFAYDVSMDMLEHMA</sequence>
<evidence type="ECO:0000313" key="5">
    <source>
        <dbReference type="Proteomes" id="UP000824123"/>
    </source>
</evidence>
<accession>A0A9D1LTF6</accession>
<evidence type="ECO:0000256" key="1">
    <source>
        <dbReference type="ARBA" id="ARBA00023002"/>
    </source>
</evidence>
<protein>
    <submittedName>
        <fullName evidence="4">Hydroxyacid dehydrogenase</fullName>
    </submittedName>
</protein>
<keyword evidence="1" id="KW-0560">Oxidoreductase</keyword>
<dbReference type="CDD" id="cd12167">
    <property type="entry name" value="2-Hacid_dh_8"/>
    <property type="match status" value="1"/>
</dbReference>
<dbReference type="EMBL" id="DVNK01000063">
    <property type="protein sequence ID" value="HIU47666.1"/>
    <property type="molecule type" value="Genomic_DNA"/>
</dbReference>
<dbReference type="GO" id="GO:0016491">
    <property type="term" value="F:oxidoreductase activity"/>
    <property type="evidence" value="ECO:0007669"/>
    <property type="project" value="UniProtKB-KW"/>
</dbReference>
<dbReference type="InterPro" id="IPR006140">
    <property type="entry name" value="D-isomer_DH_NAD-bd"/>
</dbReference>
<dbReference type="InterPro" id="IPR036291">
    <property type="entry name" value="NAD(P)-bd_dom_sf"/>
</dbReference>
<dbReference type="Pfam" id="PF02826">
    <property type="entry name" value="2-Hacid_dh_C"/>
    <property type="match status" value="1"/>
</dbReference>
<evidence type="ECO:0000313" key="4">
    <source>
        <dbReference type="EMBL" id="HIU47666.1"/>
    </source>
</evidence>
<evidence type="ECO:0000256" key="2">
    <source>
        <dbReference type="ARBA" id="ARBA00023027"/>
    </source>
</evidence>
<dbReference type="Proteomes" id="UP000824123">
    <property type="component" value="Unassembled WGS sequence"/>
</dbReference>
<keyword evidence="2" id="KW-0520">NAD</keyword>
<comment type="caution">
    <text evidence="4">The sequence shown here is derived from an EMBL/GenBank/DDBJ whole genome shotgun (WGS) entry which is preliminary data.</text>
</comment>
<reference evidence="4" key="2">
    <citation type="journal article" date="2021" name="PeerJ">
        <title>Extensive microbial diversity within the chicken gut microbiome revealed by metagenomics and culture.</title>
        <authorList>
            <person name="Gilroy R."/>
            <person name="Ravi A."/>
            <person name="Getino M."/>
            <person name="Pursley I."/>
            <person name="Horton D.L."/>
            <person name="Alikhan N.F."/>
            <person name="Baker D."/>
            <person name="Gharbi K."/>
            <person name="Hall N."/>
            <person name="Watson M."/>
            <person name="Adriaenssens E.M."/>
            <person name="Foster-Nyarko E."/>
            <person name="Jarju S."/>
            <person name="Secka A."/>
            <person name="Antonio M."/>
            <person name="Oren A."/>
            <person name="Chaudhuri R.R."/>
            <person name="La Ragione R."/>
            <person name="Hildebrand F."/>
            <person name="Pallen M.J."/>
        </authorList>
    </citation>
    <scope>NUCLEOTIDE SEQUENCE</scope>
    <source>
        <strain evidence="4">ChiSxjej2B14-8506</strain>
    </source>
</reference>
<organism evidence="4 5">
    <name type="scientific">Candidatus Fimadaptatus faecigallinarum</name>
    <dbReference type="NCBI Taxonomy" id="2840814"/>
    <lineage>
        <taxon>Bacteria</taxon>
        <taxon>Bacillati</taxon>
        <taxon>Bacillota</taxon>
        <taxon>Clostridia</taxon>
        <taxon>Eubacteriales</taxon>
        <taxon>Candidatus Fimadaptatus</taxon>
    </lineage>
</organism>
<feature type="domain" description="D-isomer specific 2-hydroxyacid dehydrogenase NAD-binding" evidence="3">
    <location>
        <begin position="120"/>
        <end position="289"/>
    </location>
</feature>
<dbReference type="PANTHER" id="PTHR43333:SF1">
    <property type="entry name" value="D-ISOMER SPECIFIC 2-HYDROXYACID DEHYDROGENASE NAD-BINDING DOMAIN-CONTAINING PROTEIN"/>
    <property type="match status" value="1"/>
</dbReference>
<evidence type="ECO:0000259" key="3">
    <source>
        <dbReference type="Pfam" id="PF02826"/>
    </source>
</evidence>
<dbReference type="GO" id="GO:0051287">
    <property type="term" value="F:NAD binding"/>
    <property type="evidence" value="ECO:0007669"/>
    <property type="project" value="InterPro"/>
</dbReference>
<proteinExistence type="predicted"/>
<dbReference type="PANTHER" id="PTHR43333">
    <property type="entry name" value="2-HACID_DH_C DOMAIN-CONTAINING PROTEIN"/>
    <property type="match status" value="1"/>
</dbReference>
<reference evidence="4" key="1">
    <citation type="submission" date="2020-10" db="EMBL/GenBank/DDBJ databases">
        <authorList>
            <person name="Gilroy R."/>
        </authorList>
    </citation>
    <scope>NUCLEOTIDE SEQUENCE</scope>
    <source>
        <strain evidence="4">ChiSxjej2B14-8506</strain>
    </source>
</reference>